<reference evidence="1" key="2">
    <citation type="submission" date="2019-01" db="UniProtKB">
        <authorList>
            <consortium name="EnsemblPlants"/>
        </authorList>
    </citation>
    <scope>IDENTIFICATION</scope>
    <source>
        <strain evidence="1">cv. Heinz 1706</strain>
    </source>
</reference>
<dbReference type="EnsemblPlants" id="Solyc07g062545.1.1">
    <property type="protein sequence ID" value="Solyc07g062545.1.1"/>
    <property type="gene ID" value="Solyc07g062545.1"/>
</dbReference>
<name>A0A3Q7IAV2_SOLLC</name>
<sequence>MSEHGRHKESNQELEGTTLTRVDVPLGLYLSLNRSGKLSITAEAATQISGYIGYRNLHRQ</sequence>
<evidence type="ECO:0000313" key="1">
    <source>
        <dbReference type="EnsemblPlants" id="Solyc07g062545.1.1"/>
    </source>
</evidence>
<keyword evidence="2" id="KW-1185">Reference proteome</keyword>
<dbReference type="Proteomes" id="UP000004994">
    <property type="component" value="Chromosome 7"/>
</dbReference>
<dbReference type="AlphaFoldDB" id="A0A3Q7IAV2"/>
<dbReference type="Gramene" id="Solyc07g062545.1.1">
    <property type="protein sequence ID" value="Solyc07g062545.1.1"/>
    <property type="gene ID" value="Solyc07g062545.1"/>
</dbReference>
<organism evidence="1">
    <name type="scientific">Solanum lycopersicum</name>
    <name type="common">Tomato</name>
    <name type="synonym">Lycopersicon esculentum</name>
    <dbReference type="NCBI Taxonomy" id="4081"/>
    <lineage>
        <taxon>Eukaryota</taxon>
        <taxon>Viridiplantae</taxon>
        <taxon>Streptophyta</taxon>
        <taxon>Embryophyta</taxon>
        <taxon>Tracheophyta</taxon>
        <taxon>Spermatophyta</taxon>
        <taxon>Magnoliopsida</taxon>
        <taxon>eudicotyledons</taxon>
        <taxon>Gunneridae</taxon>
        <taxon>Pentapetalae</taxon>
        <taxon>asterids</taxon>
        <taxon>lamiids</taxon>
        <taxon>Solanales</taxon>
        <taxon>Solanaceae</taxon>
        <taxon>Solanoideae</taxon>
        <taxon>Solaneae</taxon>
        <taxon>Solanum</taxon>
        <taxon>Solanum subgen. Lycopersicon</taxon>
    </lineage>
</organism>
<reference evidence="1" key="1">
    <citation type="journal article" date="2012" name="Nature">
        <title>The tomato genome sequence provides insights into fleshy fruit evolution.</title>
        <authorList>
            <consortium name="Tomato Genome Consortium"/>
        </authorList>
    </citation>
    <scope>NUCLEOTIDE SEQUENCE [LARGE SCALE GENOMIC DNA]</scope>
    <source>
        <strain evidence="1">cv. Heinz 1706</strain>
    </source>
</reference>
<evidence type="ECO:0000313" key="2">
    <source>
        <dbReference type="Proteomes" id="UP000004994"/>
    </source>
</evidence>
<dbReference type="InParanoid" id="A0A3Q7IAV2"/>
<accession>A0A3Q7IAV2</accession>
<proteinExistence type="predicted"/>
<protein>
    <submittedName>
        <fullName evidence="1">Uncharacterized protein</fullName>
    </submittedName>
</protein>